<evidence type="ECO:0000313" key="4">
    <source>
        <dbReference type="Proteomes" id="UP000295357"/>
    </source>
</evidence>
<evidence type="ECO:0000256" key="2">
    <source>
        <dbReference type="SAM" id="SignalP"/>
    </source>
</evidence>
<reference evidence="3 4" key="1">
    <citation type="submission" date="2019-03" db="EMBL/GenBank/DDBJ databases">
        <title>Genomic Encyclopedia of Type Strains, Phase IV (KMG-IV): sequencing the most valuable type-strain genomes for metagenomic binning, comparative biology and taxonomic classification.</title>
        <authorList>
            <person name="Goeker M."/>
        </authorList>
    </citation>
    <scope>NUCLEOTIDE SEQUENCE [LARGE SCALE GENOMIC DNA]</scope>
    <source>
        <strain evidence="3 4">DSM 25082</strain>
    </source>
</reference>
<gene>
    <name evidence="3" type="ORF">DFR39_108114</name>
</gene>
<sequence>MKKTLPLLALVGLFTLGAPLAQAQAPGAGSAWTETAQGRVIPTGTPQAKAKSTKKKSVAAAKGKAGKKKATKASAAQKGKKKTGAKALTASGKSRKTARSLH</sequence>
<keyword evidence="2" id="KW-0732">Signal</keyword>
<feature type="signal peptide" evidence="2">
    <location>
        <begin position="1"/>
        <end position="23"/>
    </location>
</feature>
<proteinExistence type="predicted"/>
<name>A0A4R6MW19_9BURK</name>
<feature type="chain" id="PRO_5020574413" evidence="2">
    <location>
        <begin position="24"/>
        <end position="102"/>
    </location>
</feature>
<dbReference type="RefSeq" id="WP_133604791.1">
    <property type="nucleotide sequence ID" value="NZ_JAUFPJ010000009.1"/>
</dbReference>
<dbReference type="EMBL" id="SNXE01000008">
    <property type="protein sequence ID" value="TDP06645.1"/>
    <property type="molecule type" value="Genomic_DNA"/>
</dbReference>
<feature type="region of interest" description="Disordered" evidence="1">
    <location>
        <begin position="25"/>
        <end position="102"/>
    </location>
</feature>
<evidence type="ECO:0000313" key="3">
    <source>
        <dbReference type="EMBL" id="TDP06645.1"/>
    </source>
</evidence>
<evidence type="ECO:0000256" key="1">
    <source>
        <dbReference type="SAM" id="MobiDB-lite"/>
    </source>
</evidence>
<keyword evidence="4" id="KW-1185">Reference proteome</keyword>
<organism evidence="3 4">
    <name type="scientific">Roseateles asaccharophilus</name>
    <dbReference type="NCBI Taxonomy" id="582607"/>
    <lineage>
        <taxon>Bacteria</taxon>
        <taxon>Pseudomonadati</taxon>
        <taxon>Pseudomonadota</taxon>
        <taxon>Betaproteobacteria</taxon>
        <taxon>Burkholderiales</taxon>
        <taxon>Sphaerotilaceae</taxon>
        <taxon>Roseateles</taxon>
    </lineage>
</organism>
<dbReference type="Proteomes" id="UP000295357">
    <property type="component" value="Unassembled WGS sequence"/>
</dbReference>
<accession>A0A4R6MW19</accession>
<protein>
    <submittedName>
        <fullName evidence="3">Uncharacterized protein</fullName>
    </submittedName>
</protein>
<feature type="compositionally biased region" description="Basic residues" evidence="1">
    <location>
        <begin position="93"/>
        <end position="102"/>
    </location>
</feature>
<comment type="caution">
    <text evidence="3">The sequence shown here is derived from an EMBL/GenBank/DDBJ whole genome shotgun (WGS) entry which is preliminary data.</text>
</comment>
<dbReference type="AlphaFoldDB" id="A0A4R6MW19"/>